<keyword evidence="2" id="KW-0732">Signal</keyword>
<comment type="caution">
    <text evidence="3">The sequence shown here is derived from an EMBL/GenBank/DDBJ whole genome shotgun (WGS) entry which is preliminary data.</text>
</comment>
<keyword evidence="4" id="KW-1185">Reference proteome</keyword>
<dbReference type="AlphaFoldDB" id="A0A840ICK1"/>
<dbReference type="Proteomes" id="UP000585272">
    <property type="component" value="Unassembled WGS sequence"/>
</dbReference>
<accession>A0A840ICK1</accession>
<evidence type="ECO:0000313" key="4">
    <source>
        <dbReference type="Proteomes" id="UP000585272"/>
    </source>
</evidence>
<evidence type="ECO:0000313" key="3">
    <source>
        <dbReference type="EMBL" id="MBB4662462.1"/>
    </source>
</evidence>
<feature type="chain" id="PRO_5032648047" evidence="2">
    <location>
        <begin position="25"/>
        <end position="245"/>
    </location>
</feature>
<evidence type="ECO:0000256" key="1">
    <source>
        <dbReference type="SAM" id="MobiDB-lite"/>
    </source>
</evidence>
<protein>
    <submittedName>
        <fullName evidence="3">Uncharacterized protein</fullName>
    </submittedName>
</protein>
<dbReference type="EMBL" id="JACHNU010000002">
    <property type="protein sequence ID" value="MBB4662462.1"/>
    <property type="molecule type" value="Genomic_DNA"/>
</dbReference>
<sequence length="245" mass="26995">MKRILLGLVASLCALGVAAPIASAKIYEIGESTVPVTTSCPDSCFVVTRTTALQVNTAGRTYPTTIPTDGRIVAFTLQLGSLTDRQIRFFNRTYGGTPRVQITVLSQTSRQKPKRFYTASAQSEVIRITPWLGRTVQFPLETTLPVRKGDVIALTVPTWAPVLAVNLDKTNGWRASRRSRCGDEQMLTMQTAQLTVGSEAQYKCLYQTAKLTYTATMISTPKVPRATRRPAARRSAARRAAKKRR</sequence>
<reference evidence="3 4" key="1">
    <citation type="submission" date="2020-08" db="EMBL/GenBank/DDBJ databases">
        <title>Genomic Encyclopedia of Archaeal and Bacterial Type Strains, Phase II (KMG-II): from individual species to whole genera.</title>
        <authorList>
            <person name="Goeker M."/>
        </authorList>
    </citation>
    <scope>NUCLEOTIDE SEQUENCE [LARGE SCALE GENOMIC DNA]</scope>
    <source>
        <strain evidence="3 4">DSM 23288</strain>
    </source>
</reference>
<feature type="region of interest" description="Disordered" evidence="1">
    <location>
        <begin position="221"/>
        <end position="245"/>
    </location>
</feature>
<feature type="compositionally biased region" description="Basic residues" evidence="1">
    <location>
        <begin position="225"/>
        <end position="245"/>
    </location>
</feature>
<dbReference type="RefSeq" id="WP_183341668.1">
    <property type="nucleotide sequence ID" value="NZ_JACHNU010000002.1"/>
</dbReference>
<proteinExistence type="predicted"/>
<evidence type="ECO:0000256" key="2">
    <source>
        <dbReference type="SAM" id="SignalP"/>
    </source>
</evidence>
<name>A0A840ICK1_9ACTN</name>
<feature type="signal peptide" evidence="2">
    <location>
        <begin position="1"/>
        <end position="24"/>
    </location>
</feature>
<organism evidence="3 4">
    <name type="scientific">Conexibacter arvalis</name>
    <dbReference type="NCBI Taxonomy" id="912552"/>
    <lineage>
        <taxon>Bacteria</taxon>
        <taxon>Bacillati</taxon>
        <taxon>Actinomycetota</taxon>
        <taxon>Thermoleophilia</taxon>
        <taxon>Solirubrobacterales</taxon>
        <taxon>Conexibacteraceae</taxon>
        <taxon>Conexibacter</taxon>
    </lineage>
</organism>
<gene>
    <name evidence="3" type="ORF">BDZ31_002048</name>
</gene>